<reference evidence="4 5" key="2">
    <citation type="submission" date="2017-10" db="EMBL/GenBank/DDBJ databases">
        <title>Genome analyses suggest a sexual origin of heterokaryosis in a supposedly ancient asexual fungus.</title>
        <authorList>
            <person name="Corradi N."/>
            <person name="Sedzielewska K."/>
            <person name="Noel J."/>
            <person name="Charron P."/>
            <person name="Farinelli L."/>
            <person name="Marton T."/>
            <person name="Kruger M."/>
            <person name="Pelin A."/>
            <person name="Brachmann A."/>
            <person name="Corradi N."/>
        </authorList>
    </citation>
    <scope>NUCLEOTIDE SEQUENCE [LARGE SCALE GENOMIC DNA]</scope>
    <source>
        <strain evidence="4 5">A1</strain>
    </source>
</reference>
<dbReference type="GO" id="GO:0016887">
    <property type="term" value="F:ATP hydrolysis activity"/>
    <property type="evidence" value="ECO:0007669"/>
    <property type="project" value="InterPro"/>
</dbReference>
<evidence type="ECO:0000313" key="5">
    <source>
        <dbReference type="Proteomes" id="UP000232688"/>
    </source>
</evidence>
<dbReference type="SUPFAM" id="SSF52540">
    <property type="entry name" value="P-loop containing nucleoside triphosphate hydrolases"/>
    <property type="match status" value="1"/>
</dbReference>
<dbReference type="PANTHER" id="PTHR11638">
    <property type="entry name" value="ATP-DEPENDENT CLP PROTEASE"/>
    <property type="match status" value="1"/>
</dbReference>
<dbReference type="Gene3D" id="1.10.8.60">
    <property type="match status" value="1"/>
</dbReference>
<dbReference type="InterPro" id="IPR003959">
    <property type="entry name" value="ATPase_AAA_core"/>
</dbReference>
<feature type="domain" description="Clp ATPase C-terminal" evidence="3">
    <location>
        <begin position="71"/>
        <end position="160"/>
    </location>
</feature>
<dbReference type="PANTHER" id="PTHR11638:SF18">
    <property type="entry name" value="HEAT SHOCK PROTEIN 104"/>
    <property type="match status" value="1"/>
</dbReference>
<dbReference type="InterPro" id="IPR019489">
    <property type="entry name" value="Clp_ATPase_C"/>
</dbReference>
<dbReference type="GO" id="GO:0005737">
    <property type="term" value="C:cytoplasm"/>
    <property type="evidence" value="ECO:0007669"/>
    <property type="project" value="TreeGrafter"/>
</dbReference>
<dbReference type="FunFam" id="1.10.8.60:FF:000017">
    <property type="entry name" value="ATP-dependent chaperone ClpB"/>
    <property type="match status" value="1"/>
</dbReference>
<dbReference type="VEuPathDB" id="FungiDB:FUN_018071"/>
<reference evidence="4 5" key="1">
    <citation type="submission" date="2017-10" db="EMBL/GenBank/DDBJ databases">
        <title>Extensive intraspecific genome diversity in a model arbuscular mycorrhizal fungus.</title>
        <authorList>
            <person name="Chen E.C.H."/>
            <person name="Morin E."/>
            <person name="Baudet D."/>
            <person name="Noel J."/>
            <person name="Ndikumana S."/>
            <person name="Charron P."/>
            <person name="St-Onge C."/>
            <person name="Giorgi J."/>
            <person name="Grigoriev I.V."/>
            <person name="Roux C."/>
            <person name="Martin F.M."/>
            <person name="Corradi N."/>
        </authorList>
    </citation>
    <scope>NUCLEOTIDE SEQUENCE [LARGE SCALE GENOMIC DNA]</scope>
    <source>
        <strain evidence="4 5">A1</strain>
    </source>
</reference>
<dbReference type="Pfam" id="PF07724">
    <property type="entry name" value="AAA_2"/>
    <property type="match status" value="1"/>
</dbReference>
<feature type="non-terminal residue" evidence="4">
    <location>
        <position position="1"/>
    </location>
</feature>
<dbReference type="GO" id="GO:0005524">
    <property type="term" value="F:ATP binding"/>
    <property type="evidence" value="ECO:0007669"/>
    <property type="project" value="UniProtKB-KW"/>
</dbReference>
<gene>
    <name evidence="4" type="ORF">RhiirA1_356647</name>
</gene>
<dbReference type="EMBL" id="LLXH01009820">
    <property type="protein sequence ID" value="PKC50508.1"/>
    <property type="molecule type" value="Genomic_DNA"/>
</dbReference>
<dbReference type="InterPro" id="IPR050130">
    <property type="entry name" value="ClpA_ClpB"/>
</dbReference>
<organism evidence="4 5">
    <name type="scientific">Rhizophagus irregularis</name>
    <dbReference type="NCBI Taxonomy" id="588596"/>
    <lineage>
        <taxon>Eukaryota</taxon>
        <taxon>Fungi</taxon>
        <taxon>Fungi incertae sedis</taxon>
        <taxon>Mucoromycota</taxon>
        <taxon>Glomeromycotina</taxon>
        <taxon>Glomeromycetes</taxon>
        <taxon>Glomerales</taxon>
        <taxon>Glomeraceae</taxon>
        <taxon>Rhizophagus</taxon>
    </lineage>
</organism>
<dbReference type="InterPro" id="IPR027417">
    <property type="entry name" value="P-loop_NTPase"/>
</dbReference>
<dbReference type="SMART" id="SM01086">
    <property type="entry name" value="ClpB_D2-small"/>
    <property type="match status" value="1"/>
</dbReference>
<evidence type="ECO:0000259" key="3">
    <source>
        <dbReference type="SMART" id="SM01086"/>
    </source>
</evidence>
<accession>A0A2N0QHH7</accession>
<dbReference type="Gene3D" id="3.40.50.300">
    <property type="entry name" value="P-loop containing nucleotide triphosphate hydrolases"/>
    <property type="match status" value="1"/>
</dbReference>
<protein>
    <submittedName>
        <fullName evidence="4">Negative regulator of genetic competence ClpC/MecB</fullName>
    </submittedName>
</protein>
<keyword evidence="1" id="KW-0547">Nucleotide-binding</keyword>
<dbReference type="Pfam" id="PF10431">
    <property type="entry name" value="ClpB_D2-small"/>
    <property type="match status" value="1"/>
</dbReference>
<keyword evidence="2" id="KW-0067">ATP-binding</keyword>
<dbReference type="VEuPathDB" id="FungiDB:RhiirA1_356647"/>
<dbReference type="AlphaFoldDB" id="A0A2N0QHH7"/>
<name>A0A2N0QHH7_9GLOM</name>
<dbReference type="Proteomes" id="UP000232688">
    <property type="component" value="Unassembled WGS sequence"/>
</dbReference>
<proteinExistence type="predicted"/>
<evidence type="ECO:0000256" key="2">
    <source>
        <dbReference type="ARBA" id="ARBA00022840"/>
    </source>
</evidence>
<comment type="caution">
    <text evidence="4">The sequence shown here is derived from an EMBL/GenBank/DDBJ whole genome shotgun (WGS) entry which is preliminary data.</text>
</comment>
<dbReference type="GO" id="GO:0034605">
    <property type="term" value="P:cellular response to heat"/>
    <property type="evidence" value="ECO:0007669"/>
    <property type="project" value="TreeGrafter"/>
</dbReference>
<evidence type="ECO:0000313" key="4">
    <source>
        <dbReference type="EMBL" id="PKC50508.1"/>
    </source>
</evidence>
<evidence type="ECO:0000256" key="1">
    <source>
        <dbReference type="ARBA" id="ARBA00022741"/>
    </source>
</evidence>
<sequence length="169" mass="19411">GRKVDFRNTVVIMTSNVGAEALKYRKNLGFGVGDNSDKYKDMKGTMLEELKKAFRPEFLNRIDEMIVFHSLEKDELKEIISLMATSLTKRLKEQDIELELTDAALEKIAQEGYDPQYGARPLRRSLQKHVEDRLSEELLKGNVSKGQQVIFDYVDGEFVIRQKDIVNAI</sequence>